<dbReference type="Proteomes" id="UP001525890">
    <property type="component" value="Unassembled WGS sequence"/>
</dbReference>
<keyword evidence="2" id="KW-1185">Reference proteome</keyword>
<proteinExistence type="predicted"/>
<comment type="caution">
    <text evidence="1">The sequence shown here is derived from an EMBL/GenBank/DDBJ whole genome shotgun (WGS) entry which is preliminary data.</text>
</comment>
<dbReference type="RefSeq" id="WP_368009534.1">
    <property type="nucleotide sequence ID" value="NZ_JAMXFF010000074.1"/>
</dbReference>
<protein>
    <submittedName>
        <fullName evidence="1">Uncharacterized protein</fullName>
    </submittedName>
</protein>
<dbReference type="EMBL" id="JAMXFF010000074">
    <property type="protein sequence ID" value="MCT7970104.1"/>
    <property type="molecule type" value="Genomic_DNA"/>
</dbReference>
<accession>A0ABT2MZB7</accession>
<sequence length="104" mass="11680">MNYTKLSPSVIPNFSIDQITTRIDAIDLLIICSSALKQCHSQGYYSMDISTAIGFSDCLQDAFKCGLDESDEFMNSVLTIDEWWQLAFLLSGHATAIKFEEEID</sequence>
<organism evidence="1 2">
    <name type="scientific">Laspinema palackyanum D2a</name>
    <dbReference type="NCBI Taxonomy" id="2953684"/>
    <lineage>
        <taxon>Bacteria</taxon>
        <taxon>Bacillati</taxon>
        <taxon>Cyanobacteriota</taxon>
        <taxon>Cyanophyceae</taxon>
        <taxon>Oscillatoriophycideae</taxon>
        <taxon>Oscillatoriales</taxon>
        <taxon>Laspinemataceae</taxon>
        <taxon>Laspinema</taxon>
        <taxon>Laspinema palackyanum</taxon>
    </lineage>
</organism>
<reference evidence="1 2" key="1">
    <citation type="journal article" date="2022" name="Front. Microbiol.">
        <title>High genomic differentiation and limited gene flow indicate recent cryptic speciation within the genus Laspinema (cyanobacteria).</title>
        <authorList>
            <person name="Stanojkovic A."/>
            <person name="Skoupy S."/>
            <person name="Skaloud P."/>
            <person name="Dvorak P."/>
        </authorList>
    </citation>
    <scope>NUCLEOTIDE SEQUENCE [LARGE SCALE GENOMIC DNA]</scope>
    <source>
        <strain evidence="1 2">D2a</strain>
    </source>
</reference>
<evidence type="ECO:0000313" key="1">
    <source>
        <dbReference type="EMBL" id="MCT7970104.1"/>
    </source>
</evidence>
<gene>
    <name evidence="1" type="ORF">NG799_27705</name>
</gene>
<evidence type="ECO:0000313" key="2">
    <source>
        <dbReference type="Proteomes" id="UP001525890"/>
    </source>
</evidence>
<name>A0ABT2MZB7_9CYAN</name>